<dbReference type="AlphaFoldDB" id="E4RZ70"/>
<dbReference type="HOGENOM" id="CLU_048111_3_0_10"/>
<evidence type="ECO:0000313" key="2">
    <source>
        <dbReference type="EMBL" id="ADQ19188.1"/>
    </source>
</evidence>
<evidence type="ECO:0000259" key="1">
    <source>
        <dbReference type="Pfam" id="PF00188"/>
    </source>
</evidence>
<dbReference type="SUPFAM" id="SSF55797">
    <property type="entry name" value="PR-1-like"/>
    <property type="match status" value="1"/>
</dbReference>
<reference evidence="2 3" key="2">
    <citation type="journal article" date="2011" name="Stand. Genomic Sci.">
        <title>Complete genome sequence of Leadbetterella byssophila type strain (4M15).</title>
        <authorList>
            <person name="Abt B."/>
            <person name="Teshima H."/>
            <person name="Lucas S."/>
            <person name="Lapidus A."/>
            <person name="Del Rio T.G."/>
            <person name="Nolan M."/>
            <person name="Tice H."/>
            <person name="Cheng J.F."/>
            <person name="Pitluck S."/>
            <person name="Liolios K."/>
            <person name="Pagani I."/>
            <person name="Ivanova N."/>
            <person name="Mavromatis K."/>
            <person name="Pati A."/>
            <person name="Tapia R."/>
            <person name="Han C."/>
            <person name="Goodwin L."/>
            <person name="Chen A."/>
            <person name="Palaniappan K."/>
            <person name="Land M."/>
            <person name="Hauser L."/>
            <person name="Chang Y.J."/>
            <person name="Jeffries C.D."/>
            <person name="Rohde M."/>
            <person name="Goker M."/>
            <person name="Tindall B.J."/>
            <person name="Detter J.C."/>
            <person name="Woyke T."/>
            <person name="Bristow J."/>
            <person name="Eisen J.A."/>
            <person name="Markowitz V."/>
            <person name="Hugenholtz P."/>
            <person name="Klenk H.P."/>
            <person name="Kyrpides N.C."/>
        </authorList>
    </citation>
    <scope>NUCLEOTIDE SEQUENCE [LARGE SCALE GENOMIC DNA]</scope>
    <source>
        <strain evidence="3">DSM 17132 / JCM 16389 / KACC 11308 / NBRC 106382 / 4M15</strain>
    </source>
</reference>
<feature type="domain" description="SCP" evidence="1">
    <location>
        <begin position="20"/>
        <end position="138"/>
    </location>
</feature>
<dbReference type="InterPro" id="IPR014044">
    <property type="entry name" value="CAP_dom"/>
</dbReference>
<dbReference type="InterPro" id="IPR035940">
    <property type="entry name" value="CAP_sf"/>
</dbReference>
<dbReference type="EMBL" id="CP002305">
    <property type="protein sequence ID" value="ADQ19188.1"/>
    <property type="molecule type" value="Genomic_DNA"/>
</dbReference>
<gene>
    <name evidence="2" type="ordered locus">Lbys_3540</name>
</gene>
<dbReference type="RefSeq" id="WP_013410209.1">
    <property type="nucleotide sequence ID" value="NC_014655.1"/>
</dbReference>
<dbReference type="Gene3D" id="3.40.33.10">
    <property type="entry name" value="CAP"/>
    <property type="match status" value="1"/>
</dbReference>
<dbReference type="eggNOG" id="COG2340">
    <property type="taxonomic scope" value="Bacteria"/>
</dbReference>
<sequence>MAFLLLILLQIVPRSEYLQLVNEIRAAGCECGNQYFPAAPPVVWNSTLEKTARLHSEDMYKRNYFSHISKRGKTPGDRLKAQGYRFFSYAENIFFASGYTPTPTEVVLAWKNSPSHCKNVMNPALREMGVGIYQGYYTQLFGTRQTK</sequence>
<protein>
    <submittedName>
        <fullName evidence="2">SCP-like extracellular</fullName>
    </submittedName>
</protein>
<evidence type="ECO:0000313" key="3">
    <source>
        <dbReference type="Proteomes" id="UP000007435"/>
    </source>
</evidence>
<dbReference type="PANTHER" id="PTHR31157:SF1">
    <property type="entry name" value="SCP DOMAIN-CONTAINING PROTEIN"/>
    <property type="match status" value="1"/>
</dbReference>
<dbReference type="STRING" id="649349.Lbys_3540"/>
<dbReference type="PANTHER" id="PTHR31157">
    <property type="entry name" value="SCP DOMAIN-CONTAINING PROTEIN"/>
    <property type="match status" value="1"/>
</dbReference>
<dbReference type="Proteomes" id="UP000007435">
    <property type="component" value="Chromosome"/>
</dbReference>
<dbReference type="OrthoDB" id="982527at2"/>
<keyword evidence="3" id="KW-1185">Reference proteome</keyword>
<name>E4RZ70_LEAB4</name>
<organism evidence="2 3">
    <name type="scientific">Leadbetterella byssophila (strain DSM 17132 / JCM 16389 / KACC 11308 / NBRC 106382 / 4M15)</name>
    <dbReference type="NCBI Taxonomy" id="649349"/>
    <lineage>
        <taxon>Bacteria</taxon>
        <taxon>Pseudomonadati</taxon>
        <taxon>Bacteroidota</taxon>
        <taxon>Cytophagia</taxon>
        <taxon>Cytophagales</taxon>
        <taxon>Leadbetterellaceae</taxon>
        <taxon>Leadbetterella</taxon>
    </lineage>
</organism>
<dbReference type="KEGG" id="lby:Lbys_3540"/>
<dbReference type="CDD" id="cd05379">
    <property type="entry name" value="CAP_bacterial"/>
    <property type="match status" value="1"/>
</dbReference>
<reference key="1">
    <citation type="submission" date="2010-11" db="EMBL/GenBank/DDBJ databases">
        <title>The complete genome of Leadbetterella byssophila DSM 17132.</title>
        <authorList>
            <consortium name="US DOE Joint Genome Institute (JGI-PGF)"/>
            <person name="Lucas S."/>
            <person name="Copeland A."/>
            <person name="Lapidus A."/>
            <person name="Glavina del Rio T."/>
            <person name="Dalin E."/>
            <person name="Tice H."/>
            <person name="Bruce D."/>
            <person name="Goodwin L."/>
            <person name="Pitluck S."/>
            <person name="Kyrpides N."/>
            <person name="Mavromatis K."/>
            <person name="Ivanova N."/>
            <person name="Teshima H."/>
            <person name="Brettin T."/>
            <person name="Detter J.C."/>
            <person name="Han C."/>
            <person name="Tapia R."/>
            <person name="Land M."/>
            <person name="Hauser L."/>
            <person name="Markowitz V."/>
            <person name="Cheng J.-F."/>
            <person name="Hugenholtz P."/>
            <person name="Woyke T."/>
            <person name="Wu D."/>
            <person name="Tindall B."/>
            <person name="Pomrenke H.G."/>
            <person name="Brambilla E."/>
            <person name="Klenk H.-P."/>
            <person name="Eisen J.A."/>
        </authorList>
    </citation>
    <scope>NUCLEOTIDE SEQUENCE [LARGE SCALE GENOMIC DNA]</scope>
    <source>
        <strain>DSM 17132</strain>
    </source>
</reference>
<dbReference type="Pfam" id="PF00188">
    <property type="entry name" value="CAP"/>
    <property type="match status" value="1"/>
</dbReference>
<proteinExistence type="predicted"/>
<accession>E4RZ70</accession>